<proteinExistence type="predicted"/>
<keyword evidence="2" id="KW-0479">Metal-binding</keyword>
<dbReference type="InterPro" id="IPR002933">
    <property type="entry name" value="Peptidase_M20"/>
</dbReference>
<evidence type="ECO:0000256" key="1">
    <source>
        <dbReference type="ARBA" id="ARBA00022801"/>
    </source>
</evidence>
<comment type="cofactor">
    <cofactor evidence="2">
        <name>Mn(2+)</name>
        <dbReference type="ChEBI" id="CHEBI:29035"/>
    </cofactor>
    <text evidence="2">The Mn(2+) ion enhances activity.</text>
</comment>
<feature type="binding site" evidence="2">
    <location>
        <position position="104"/>
    </location>
    <ligand>
        <name>Mn(2+)</name>
        <dbReference type="ChEBI" id="CHEBI:29035"/>
        <label>2</label>
    </ligand>
</feature>
<gene>
    <name evidence="4" type="ORF">P409_07740</name>
</gene>
<dbReference type="SUPFAM" id="SSF53187">
    <property type="entry name" value="Zn-dependent exopeptidases"/>
    <property type="match status" value="1"/>
</dbReference>
<dbReference type="PANTHER" id="PTHR11014:SF63">
    <property type="entry name" value="METALLOPEPTIDASE, PUTATIVE (AFU_ORTHOLOGUE AFUA_6G09600)-RELATED"/>
    <property type="match status" value="1"/>
</dbReference>
<dbReference type="InterPro" id="IPR036264">
    <property type="entry name" value="Bact_exopeptidase_dim_dom"/>
</dbReference>
<dbReference type="Gene3D" id="3.30.70.360">
    <property type="match status" value="1"/>
</dbReference>
<accession>A0A0A0D884</accession>
<dbReference type="SUPFAM" id="SSF55031">
    <property type="entry name" value="Bacterial exopeptidase dimerisation domain"/>
    <property type="match status" value="1"/>
</dbReference>
<comment type="caution">
    <text evidence="4">The sequence shown here is derived from an EMBL/GenBank/DDBJ whole genome shotgun (WGS) entry which is preliminary data.</text>
</comment>
<dbReference type="InterPro" id="IPR011650">
    <property type="entry name" value="Peptidase_M20_dimer"/>
</dbReference>
<protein>
    <submittedName>
        <fullName evidence="4">Amidohydrolase</fullName>
    </submittedName>
</protein>
<evidence type="ECO:0000313" key="4">
    <source>
        <dbReference type="EMBL" id="KGM34881.1"/>
    </source>
</evidence>
<feature type="binding site" evidence="2">
    <location>
        <position position="163"/>
    </location>
    <ligand>
        <name>Mn(2+)</name>
        <dbReference type="ChEBI" id="CHEBI:29035"/>
        <label>2</label>
    </ligand>
</feature>
<dbReference type="CDD" id="cd05666">
    <property type="entry name" value="M20_Acy1-like"/>
    <property type="match status" value="1"/>
</dbReference>
<dbReference type="Pfam" id="PF07687">
    <property type="entry name" value="M20_dimer"/>
    <property type="match status" value="1"/>
</dbReference>
<evidence type="ECO:0000313" key="5">
    <source>
        <dbReference type="Proteomes" id="UP000029995"/>
    </source>
</evidence>
<dbReference type="PANTHER" id="PTHR11014">
    <property type="entry name" value="PEPTIDASE M20 FAMILY MEMBER"/>
    <property type="match status" value="1"/>
</dbReference>
<keyword evidence="2" id="KW-0464">Manganese</keyword>
<dbReference type="InterPro" id="IPR017439">
    <property type="entry name" value="Amidohydrolase"/>
</dbReference>
<dbReference type="NCBIfam" id="TIGR01891">
    <property type="entry name" value="amidohydrolases"/>
    <property type="match status" value="1"/>
</dbReference>
<evidence type="ECO:0000256" key="2">
    <source>
        <dbReference type="PIRSR" id="PIRSR005962-1"/>
    </source>
</evidence>
<dbReference type="OrthoDB" id="9777385at2"/>
<feature type="binding site" evidence="2">
    <location>
        <position position="102"/>
    </location>
    <ligand>
        <name>Mn(2+)</name>
        <dbReference type="ChEBI" id="CHEBI:29035"/>
        <label>2</label>
    </ligand>
</feature>
<dbReference type="GO" id="GO:0050118">
    <property type="term" value="F:N-acetyldiaminopimelate deacetylase activity"/>
    <property type="evidence" value="ECO:0007669"/>
    <property type="project" value="UniProtKB-ARBA"/>
</dbReference>
<dbReference type="Pfam" id="PF01546">
    <property type="entry name" value="Peptidase_M20"/>
    <property type="match status" value="1"/>
</dbReference>
<feature type="binding site" evidence="2">
    <location>
        <position position="137"/>
    </location>
    <ligand>
        <name>Mn(2+)</name>
        <dbReference type="ChEBI" id="CHEBI:29035"/>
        <label>2</label>
    </ligand>
</feature>
<name>A0A0A0D884_9PROT</name>
<evidence type="ECO:0000259" key="3">
    <source>
        <dbReference type="Pfam" id="PF07687"/>
    </source>
</evidence>
<dbReference type="AlphaFoldDB" id="A0A0A0D884"/>
<dbReference type="Proteomes" id="UP000029995">
    <property type="component" value="Unassembled WGS sequence"/>
</dbReference>
<sequence length="399" mass="43362">MPVIDRIDSYKDELTAIRRDLHQHPEIGFEEVRTSGIVAEKLAAWGIEAHRGLGRTGVVGVIEGRRGPGRTIGLRADMDALPMEERTNLAYASKIPGRFHGCGHDGHTTMLLGAARYLAETRDFAGTAVLIFQPGEEGCGGARAMLADGLFRRFPCDEIYALHNAPDDEPYRIGIKAGPAMAGADFFDFRIRGRGSHGAMPERSRDPIIVATALVQSLQSVVSRNVSPLRQAVLSVTQIHAGSAYNVVPEEAVVSGTVRFLDREVNELLRRRMRSIAEGTAAAFEVEIEFDIRNVFDVLVNTEDLVEGYLAAARDIVGPDQVYRKTEPVMGSEDFADMLHATPGVYCTIGHAGSVPVHNPGFVLDDGILPVGASLLARIVERRLCAASRSEKPGQDCPR</sequence>
<keyword evidence="1 4" id="KW-0378">Hydrolase</keyword>
<dbReference type="PIRSF" id="PIRSF005962">
    <property type="entry name" value="Pept_M20D_amidohydro"/>
    <property type="match status" value="1"/>
</dbReference>
<organism evidence="4 5">
    <name type="scientific">Inquilinus limosus MP06</name>
    <dbReference type="NCBI Taxonomy" id="1398085"/>
    <lineage>
        <taxon>Bacteria</taxon>
        <taxon>Pseudomonadati</taxon>
        <taxon>Pseudomonadota</taxon>
        <taxon>Alphaproteobacteria</taxon>
        <taxon>Rhodospirillales</taxon>
        <taxon>Rhodospirillaceae</taxon>
        <taxon>Inquilinus</taxon>
    </lineage>
</organism>
<feature type="domain" description="Peptidase M20 dimerisation" evidence="3">
    <location>
        <begin position="183"/>
        <end position="280"/>
    </location>
</feature>
<feature type="binding site" evidence="2">
    <location>
        <position position="358"/>
    </location>
    <ligand>
        <name>Mn(2+)</name>
        <dbReference type="ChEBI" id="CHEBI:29035"/>
        <label>2</label>
    </ligand>
</feature>
<dbReference type="EMBL" id="JANX01000062">
    <property type="protein sequence ID" value="KGM34881.1"/>
    <property type="molecule type" value="Genomic_DNA"/>
</dbReference>
<dbReference type="RefSeq" id="WP_034833896.1">
    <property type="nucleotide sequence ID" value="NZ_JANX01000062.1"/>
</dbReference>
<dbReference type="GO" id="GO:0046872">
    <property type="term" value="F:metal ion binding"/>
    <property type="evidence" value="ECO:0007669"/>
    <property type="project" value="UniProtKB-KW"/>
</dbReference>
<reference evidence="4 5" key="1">
    <citation type="submission" date="2014-01" db="EMBL/GenBank/DDBJ databases">
        <title>Genome sequence determination for a cystic fibrosis isolate, Inquilinus limosus.</title>
        <authorList>
            <person name="Pino M."/>
            <person name="Di Conza J."/>
            <person name="Gutkind G."/>
        </authorList>
    </citation>
    <scope>NUCLEOTIDE SEQUENCE [LARGE SCALE GENOMIC DNA]</scope>
    <source>
        <strain evidence="4 5">MP06</strain>
    </source>
</reference>
<dbReference type="GO" id="GO:0019877">
    <property type="term" value="P:diaminopimelate biosynthetic process"/>
    <property type="evidence" value="ECO:0007669"/>
    <property type="project" value="UniProtKB-ARBA"/>
</dbReference>
<dbReference type="FunFam" id="3.30.70.360:FF:000001">
    <property type="entry name" value="N-acetyldiaminopimelate deacetylase"/>
    <property type="match status" value="1"/>
</dbReference>
<dbReference type="Gene3D" id="3.40.630.10">
    <property type="entry name" value="Zn peptidases"/>
    <property type="match status" value="1"/>
</dbReference>